<dbReference type="PROSITE" id="PS51843">
    <property type="entry name" value="NR_LBD"/>
    <property type="match status" value="1"/>
</dbReference>
<dbReference type="Pfam" id="PF00105">
    <property type="entry name" value="zf-C4"/>
    <property type="match status" value="1"/>
</dbReference>
<evidence type="ECO:0000256" key="7">
    <source>
        <dbReference type="ARBA" id="ARBA00023125"/>
    </source>
</evidence>
<dbReference type="InterPro" id="IPR001628">
    <property type="entry name" value="Znf_hrmn_rcpt"/>
</dbReference>
<dbReference type="GO" id="GO:0005634">
    <property type="term" value="C:nucleus"/>
    <property type="evidence" value="ECO:0007669"/>
    <property type="project" value="UniProtKB-SubCell"/>
</dbReference>
<dbReference type="PROSITE" id="PS51030">
    <property type="entry name" value="NUCLEAR_REC_DBD_2"/>
    <property type="match status" value="1"/>
</dbReference>
<evidence type="ECO:0000256" key="1">
    <source>
        <dbReference type="ARBA" id="ARBA00004123"/>
    </source>
</evidence>
<sequence length="409" mass="47423">MDMPPDQQMCKVCKLPAHGMHFGVMTCRPCAAFFRFVVLNLDYVCLQDKEKCNLINVRRNSCRQCRFKKCVQVGMTAENVQLNRDAHSNNIRMKNVKTQNLKSEEDTICSNKASTSLMPVVKIQDKLYTKSILSEIQYDNLYKDMHEVFMSDTPSLTHGYFTSLTPLYRFVEGLRLIRKSQEKDEIKFENRLTMETLVPHWRAQAKRTAMLTMHSMAFRTLPLTEASRIYKTVWKNIYRLERIQMSTEIFGGKCVSEKKLAISCERAIHLDSLFFDIEGMSENDSRLSLEDYKTFAERCVEEVAKPLSQLYPSIEEVAFLILMFVLHNEESIKGESLEICDQFRDSIADDLHKYYQKNEVVNYAQRIAKMMGIIIAMKKIHYEDRGGGFITNTKNSKLGITNKPTGCIY</sequence>
<organism evidence="13 14">
    <name type="scientific">Caenorhabditis remanei</name>
    <name type="common">Caenorhabditis vulgaris</name>
    <dbReference type="NCBI Taxonomy" id="31234"/>
    <lineage>
        <taxon>Eukaryota</taxon>
        <taxon>Metazoa</taxon>
        <taxon>Ecdysozoa</taxon>
        <taxon>Nematoda</taxon>
        <taxon>Chromadorea</taxon>
        <taxon>Rhabditida</taxon>
        <taxon>Rhabditina</taxon>
        <taxon>Rhabditomorpha</taxon>
        <taxon>Rhabditoidea</taxon>
        <taxon>Rhabditidae</taxon>
        <taxon>Peloderinae</taxon>
        <taxon>Caenorhabditis</taxon>
    </lineage>
</organism>
<dbReference type="InterPro" id="IPR035500">
    <property type="entry name" value="NHR-like_dom_sf"/>
</dbReference>
<evidence type="ECO:0000256" key="4">
    <source>
        <dbReference type="ARBA" id="ARBA00022771"/>
    </source>
</evidence>
<evidence type="ECO:0000256" key="9">
    <source>
        <dbReference type="ARBA" id="ARBA00023170"/>
    </source>
</evidence>
<evidence type="ECO:0000259" key="11">
    <source>
        <dbReference type="PROSITE" id="PS51030"/>
    </source>
</evidence>
<keyword evidence="10" id="KW-0539">Nucleus</keyword>
<keyword evidence="5" id="KW-0862">Zinc</keyword>
<keyword evidence="8" id="KW-0804">Transcription</keyword>
<comment type="similarity">
    <text evidence="2">Belongs to the nuclear hormone receptor family.</text>
</comment>
<dbReference type="SUPFAM" id="SSF57716">
    <property type="entry name" value="Glucocorticoid receptor-like (DNA-binding domain)"/>
    <property type="match status" value="1"/>
</dbReference>
<evidence type="ECO:0008006" key="15">
    <source>
        <dbReference type="Google" id="ProtNLM"/>
    </source>
</evidence>
<dbReference type="KEGG" id="crq:GCK72_020723"/>
<dbReference type="EMBL" id="WUAV01000005">
    <property type="protein sequence ID" value="KAF1754163.1"/>
    <property type="molecule type" value="Genomic_DNA"/>
</dbReference>
<dbReference type="SMART" id="SM00430">
    <property type="entry name" value="HOLI"/>
    <property type="match status" value="1"/>
</dbReference>
<keyword evidence="7" id="KW-0238">DNA-binding</keyword>
<dbReference type="CDD" id="cd06960">
    <property type="entry name" value="NR_DBD_HNF4A"/>
    <property type="match status" value="1"/>
</dbReference>
<evidence type="ECO:0000256" key="6">
    <source>
        <dbReference type="ARBA" id="ARBA00023015"/>
    </source>
</evidence>
<dbReference type="GO" id="GO:0000978">
    <property type="term" value="F:RNA polymerase II cis-regulatory region sequence-specific DNA binding"/>
    <property type="evidence" value="ECO:0007669"/>
    <property type="project" value="InterPro"/>
</dbReference>
<dbReference type="InterPro" id="IPR000536">
    <property type="entry name" value="Nucl_hrmn_rcpt_lig-bd"/>
</dbReference>
<dbReference type="Gene3D" id="1.10.565.10">
    <property type="entry name" value="Retinoid X Receptor"/>
    <property type="match status" value="1"/>
</dbReference>
<dbReference type="InterPro" id="IPR051152">
    <property type="entry name" value="C.elegans_Orphan_NR"/>
</dbReference>
<dbReference type="GO" id="GO:0008270">
    <property type="term" value="F:zinc ion binding"/>
    <property type="evidence" value="ECO:0007669"/>
    <property type="project" value="UniProtKB-KW"/>
</dbReference>
<keyword evidence="3" id="KW-0479">Metal-binding</keyword>
<protein>
    <recommendedName>
        <fullName evidence="15">Nuclear Hormone Receptor family</fullName>
    </recommendedName>
</protein>
<evidence type="ECO:0000256" key="5">
    <source>
        <dbReference type="ARBA" id="ARBA00022833"/>
    </source>
</evidence>
<dbReference type="GO" id="GO:0003700">
    <property type="term" value="F:DNA-binding transcription factor activity"/>
    <property type="evidence" value="ECO:0007669"/>
    <property type="project" value="InterPro"/>
</dbReference>
<dbReference type="InterPro" id="IPR049636">
    <property type="entry name" value="HNF4-like_DBD"/>
</dbReference>
<keyword evidence="9" id="KW-0675">Receptor</keyword>
<dbReference type="GeneID" id="9827002"/>
<dbReference type="PANTHER" id="PTHR45680:SF30">
    <property type="entry name" value="NUCLEAR HORMONE RECEPTOR FAMILY"/>
    <property type="match status" value="1"/>
</dbReference>
<evidence type="ECO:0000259" key="12">
    <source>
        <dbReference type="PROSITE" id="PS51843"/>
    </source>
</evidence>
<evidence type="ECO:0000256" key="8">
    <source>
        <dbReference type="ARBA" id="ARBA00023163"/>
    </source>
</evidence>
<feature type="domain" description="Nuclear receptor" evidence="11">
    <location>
        <begin position="7"/>
        <end position="82"/>
    </location>
</feature>
<dbReference type="Gene3D" id="3.30.50.10">
    <property type="entry name" value="Erythroid Transcription Factor GATA-1, subunit A"/>
    <property type="match status" value="1"/>
</dbReference>
<dbReference type="CTD" id="9827002"/>
<dbReference type="Pfam" id="PF00104">
    <property type="entry name" value="Hormone_recep"/>
    <property type="match status" value="1"/>
</dbReference>
<dbReference type="PANTHER" id="PTHR45680">
    <property type="entry name" value="NUCLEAR HORMONE RECEPTOR FAMILY"/>
    <property type="match status" value="1"/>
</dbReference>
<proteinExistence type="inferred from homology"/>
<gene>
    <name evidence="13" type="ORF">GCK72_020723</name>
</gene>
<name>A0A6A5GHK4_CAERE</name>
<dbReference type="InterPro" id="IPR013088">
    <property type="entry name" value="Znf_NHR/GATA"/>
</dbReference>
<feature type="domain" description="NR LBD" evidence="12">
    <location>
        <begin position="137"/>
        <end position="409"/>
    </location>
</feature>
<evidence type="ECO:0000256" key="10">
    <source>
        <dbReference type="ARBA" id="ARBA00023242"/>
    </source>
</evidence>
<reference evidence="13 14" key="1">
    <citation type="submission" date="2019-12" db="EMBL/GenBank/DDBJ databases">
        <title>Chromosome-level assembly of the Caenorhabditis remanei genome.</title>
        <authorList>
            <person name="Teterina A.A."/>
            <person name="Willis J.H."/>
            <person name="Phillips P.C."/>
        </authorList>
    </citation>
    <scope>NUCLEOTIDE SEQUENCE [LARGE SCALE GENOMIC DNA]</scope>
    <source>
        <strain evidence="13 14">PX506</strain>
        <tissue evidence="13">Whole organism</tissue>
    </source>
</reference>
<dbReference type="Proteomes" id="UP000483820">
    <property type="component" value="Chromosome V"/>
</dbReference>
<dbReference type="SMART" id="SM00399">
    <property type="entry name" value="ZnF_C4"/>
    <property type="match status" value="1"/>
</dbReference>
<dbReference type="RefSeq" id="XP_053582669.1">
    <property type="nucleotide sequence ID" value="XM_053733756.1"/>
</dbReference>
<evidence type="ECO:0000256" key="3">
    <source>
        <dbReference type="ARBA" id="ARBA00022723"/>
    </source>
</evidence>
<dbReference type="SUPFAM" id="SSF48508">
    <property type="entry name" value="Nuclear receptor ligand-binding domain"/>
    <property type="match status" value="1"/>
</dbReference>
<evidence type="ECO:0000256" key="2">
    <source>
        <dbReference type="ARBA" id="ARBA00005993"/>
    </source>
</evidence>
<accession>A0A6A5GHK4</accession>
<comment type="subcellular location">
    <subcellularLocation>
        <location evidence="1">Nucleus</location>
    </subcellularLocation>
</comment>
<dbReference type="AlphaFoldDB" id="A0A6A5GHK4"/>
<dbReference type="PRINTS" id="PR00047">
    <property type="entry name" value="STROIDFINGER"/>
</dbReference>
<keyword evidence="4" id="KW-0863">Zinc-finger</keyword>
<evidence type="ECO:0000313" key="13">
    <source>
        <dbReference type="EMBL" id="KAF1754163.1"/>
    </source>
</evidence>
<comment type="caution">
    <text evidence="13">The sequence shown here is derived from an EMBL/GenBank/DDBJ whole genome shotgun (WGS) entry which is preliminary data.</text>
</comment>
<evidence type="ECO:0000313" key="14">
    <source>
        <dbReference type="Proteomes" id="UP000483820"/>
    </source>
</evidence>
<keyword evidence="6" id="KW-0805">Transcription regulation</keyword>